<keyword evidence="1" id="KW-0479">Metal-binding</keyword>
<dbReference type="Gene3D" id="3.30.160.60">
    <property type="entry name" value="Classic Zinc Finger"/>
    <property type="match status" value="2"/>
</dbReference>
<dbReference type="AlphaFoldDB" id="A0A0E0E6L2"/>
<evidence type="ECO:0000256" key="2">
    <source>
        <dbReference type="SAM" id="MobiDB-lite"/>
    </source>
</evidence>
<protein>
    <recommendedName>
        <fullName evidence="3">C2H2-type domain-containing protein</fullName>
    </recommendedName>
</protein>
<feature type="domain" description="C2H2-type" evidence="3">
    <location>
        <begin position="106"/>
        <end position="133"/>
    </location>
</feature>
<feature type="domain" description="C2H2-type" evidence="3">
    <location>
        <begin position="58"/>
        <end position="85"/>
    </location>
</feature>
<evidence type="ECO:0000259" key="3">
    <source>
        <dbReference type="PROSITE" id="PS50157"/>
    </source>
</evidence>
<dbReference type="InterPro" id="IPR036236">
    <property type="entry name" value="Znf_C2H2_sf"/>
</dbReference>
<proteinExistence type="predicted"/>
<dbReference type="PANTHER" id="PTHR47591:SF1">
    <property type="entry name" value="ZINC FINGER PROTEIN ZAT2-RELATED"/>
    <property type="match status" value="1"/>
</dbReference>
<accession>A0A0E0E6L2</accession>
<feature type="region of interest" description="Disordered" evidence="2">
    <location>
        <begin position="11"/>
        <end position="31"/>
    </location>
</feature>
<dbReference type="Proteomes" id="UP000008021">
    <property type="component" value="Chromosome 6"/>
</dbReference>
<dbReference type="STRING" id="40149.A0A0E0E6L2"/>
<feature type="compositionally biased region" description="Basic and acidic residues" evidence="2">
    <location>
        <begin position="344"/>
        <end position="353"/>
    </location>
</feature>
<dbReference type="InterPro" id="IPR013087">
    <property type="entry name" value="Znf_C2H2_type"/>
</dbReference>
<keyword evidence="1" id="KW-0863">Zinc-finger</keyword>
<feature type="compositionally biased region" description="Low complexity" evidence="2">
    <location>
        <begin position="334"/>
        <end position="343"/>
    </location>
</feature>
<keyword evidence="5" id="KW-1185">Reference proteome</keyword>
<feature type="region of interest" description="Disordered" evidence="2">
    <location>
        <begin position="334"/>
        <end position="353"/>
    </location>
</feature>
<reference evidence="4" key="2">
    <citation type="submission" date="2018-05" db="EMBL/GenBank/DDBJ databases">
        <title>OmerRS3 (Oryza meridionalis Reference Sequence Version 3).</title>
        <authorList>
            <person name="Zhang J."/>
            <person name="Kudrna D."/>
            <person name="Lee S."/>
            <person name="Talag J."/>
            <person name="Welchert J."/>
            <person name="Wing R.A."/>
        </authorList>
    </citation>
    <scope>NUCLEOTIDE SEQUENCE [LARGE SCALE GENOMIC DNA]</scope>
    <source>
        <strain evidence="4">cv. OR44</strain>
    </source>
</reference>
<dbReference type="GO" id="GO:0008270">
    <property type="term" value="F:zinc ion binding"/>
    <property type="evidence" value="ECO:0007669"/>
    <property type="project" value="UniProtKB-KW"/>
</dbReference>
<dbReference type="HOGENOM" id="CLU_786150_0_0_1"/>
<reference evidence="4" key="1">
    <citation type="submission" date="2015-04" db="UniProtKB">
        <authorList>
            <consortium name="EnsemblPlants"/>
        </authorList>
    </citation>
    <scope>IDENTIFICATION</scope>
</reference>
<dbReference type="Gramene" id="OMERI06G27970.1">
    <property type="protein sequence ID" value="OMERI06G27970.1"/>
    <property type="gene ID" value="OMERI06G27970"/>
</dbReference>
<sequence length="353" mass="38298">MAGQPQVFVHHHGHALGGGSGDDDPTHPWLSLKSSHEIDDAVASWREKLADMAAGGRYPCPLCDRHFPTEKAVHGHMRSHPGRGWRGMEPPPGDLALAADGKRYRYVCDRCKAPFETRQALGGHRASHSTKKGCSWHAKQLAMEMASKPPKNDFDLNHLSLEAIQAAQEEQAAAAQEGCSSITTGTPSVAAPATTTPPTHGCPSNDAVASWREKLADMAAGGRYPCPLCDRHFPTEKAVHGHMRSHPGRGWRGMEPPPGDLALAADGKRYRYVCDRCKAPFETRQALGGHRASHSTKKGCSWHAKQLAMEMASKPPKNDFDLNHLSLEAIQAAQEEQAAAAQEGYKDEAEPNN</sequence>
<evidence type="ECO:0000313" key="4">
    <source>
        <dbReference type="EnsemblPlants" id="OMERI06G27970.1"/>
    </source>
</evidence>
<name>A0A0E0E6L2_9ORYZ</name>
<feature type="compositionally biased region" description="Low complexity" evidence="2">
    <location>
        <begin position="175"/>
        <end position="199"/>
    </location>
</feature>
<dbReference type="eggNOG" id="KOG1721">
    <property type="taxonomic scope" value="Eukaryota"/>
</dbReference>
<dbReference type="SMART" id="SM00355">
    <property type="entry name" value="ZnF_C2H2"/>
    <property type="match status" value="4"/>
</dbReference>
<dbReference type="PANTHER" id="PTHR47591">
    <property type="entry name" value="ZINC FINGER PROTEIN ZAT2-RELATED"/>
    <property type="match status" value="1"/>
</dbReference>
<dbReference type="PROSITE" id="PS00028">
    <property type="entry name" value="ZINC_FINGER_C2H2_1"/>
    <property type="match status" value="4"/>
</dbReference>
<feature type="domain" description="C2H2-type" evidence="3">
    <location>
        <begin position="224"/>
        <end position="251"/>
    </location>
</feature>
<dbReference type="EnsemblPlants" id="OMERI06G27970.1">
    <property type="protein sequence ID" value="OMERI06G27970.1"/>
    <property type="gene ID" value="OMERI06G27970"/>
</dbReference>
<feature type="region of interest" description="Disordered" evidence="2">
    <location>
        <begin position="175"/>
        <end position="205"/>
    </location>
</feature>
<dbReference type="Pfam" id="PF13912">
    <property type="entry name" value="zf-C2H2_6"/>
    <property type="match status" value="4"/>
</dbReference>
<evidence type="ECO:0000313" key="5">
    <source>
        <dbReference type="Proteomes" id="UP000008021"/>
    </source>
</evidence>
<feature type="domain" description="C2H2-type" evidence="3">
    <location>
        <begin position="272"/>
        <end position="299"/>
    </location>
</feature>
<dbReference type="SUPFAM" id="SSF57667">
    <property type="entry name" value="beta-beta-alpha zinc fingers"/>
    <property type="match status" value="2"/>
</dbReference>
<dbReference type="PROSITE" id="PS50157">
    <property type="entry name" value="ZINC_FINGER_C2H2_2"/>
    <property type="match status" value="4"/>
</dbReference>
<organism evidence="4">
    <name type="scientific">Oryza meridionalis</name>
    <dbReference type="NCBI Taxonomy" id="40149"/>
    <lineage>
        <taxon>Eukaryota</taxon>
        <taxon>Viridiplantae</taxon>
        <taxon>Streptophyta</taxon>
        <taxon>Embryophyta</taxon>
        <taxon>Tracheophyta</taxon>
        <taxon>Spermatophyta</taxon>
        <taxon>Magnoliopsida</taxon>
        <taxon>Liliopsida</taxon>
        <taxon>Poales</taxon>
        <taxon>Poaceae</taxon>
        <taxon>BOP clade</taxon>
        <taxon>Oryzoideae</taxon>
        <taxon>Oryzeae</taxon>
        <taxon>Oryzinae</taxon>
        <taxon>Oryza</taxon>
    </lineage>
</organism>
<evidence type="ECO:0000256" key="1">
    <source>
        <dbReference type="PROSITE-ProRule" id="PRU00042"/>
    </source>
</evidence>
<keyword evidence="1" id="KW-0862">Zinc</keyword>